<keyword evidence="5 7" id="KW-1133">Transmembrane helix</keyword>
<dbReference type="Pfam" id="PF07681">
    <property type="entry name" value="DoxX"/>
    <property type="match status" value="1"/>
</dbReference>
<dbReference type="Proteomes" id="UP001623290">
    <property type="component" value="Chromosome"/>
</dbReference>
<reference evidence="8 9" key="1">
    <citation type="submission" date="2023-09" db="EMBL/GenBank/DDBJ databases">
        <title>Thioclava shenzhenensis sp. nov., a multidrug resistant bacteria-antagonizing species isolated from coastal seawater.</title>
        <authorList>
            <person name="Long M."/>
        </authorList>
    </citation>
    <scope>NUCLEOTIDE SEQUENCE [LARGE SCALE GENOMIC DNA]</scope>
    <source>
        <strain evidence="8 9">FTW29</strain>
    </source>
</reference>
<evidence type="ECO:0000256" key="1">
    <source>
        <dbReference type="ARBA" id="ARBA00004651"/>
    </source>
</evidence>
<evidence type="ECO:0000256" key="7">
    <source>
        <dbReference type="SAM" id="Phobius"/>
    </source>
</evidence>
<accession>A0ABZ1E2Y9</accession>
<organism evidence="8 9">
    <name type="scientific">Thioclava litoralis</name>
    <dbReference type="NCBI Taxonomy" id="3076557"/>
    <lineage>
        <taxon>Bacteria</taxon>
        <taxon>Pseudomonadati</taxon>
        <taxon>Pseudomonadota</taxon>
        <taxon>Alphaproteobacteria</taxon>
        <taxon>Rhodobacterales</taxon>
        <taxon>Paracoccaceae</taxon>
        <taxon>Thioclava</taxon>
    </lineage>
</organism>
<comment type="similarity">
    <text evidence="2">Belongs to the DoxX family.</text>
</comment>
<name>A0ABZ1E2Y9_9RHOB</name>
<keyword evidence="9" id="KW-1185">Reference proteome</keyword>
<proteinExistence type="inferred from homology"/>
<keyword evidence="6 7" id="KW-0472">Membrane</keyword>
<dbReference type="PANTHER" id="PTHR33452">
    <property type="entry name" value="OXIDOREDUCTASE CATD-RELATED"/>
    <property type="match status" value="1"/>
</dbReference>
<dbReference type="PANTHER" id="PTHR33452:SF1">
    <property type="entry name" value="INNER MEMBRANE PROTEIN YPHA-RELATED"/>
    <property type="match status" value="1"/>
</dbReference>
<dbReference type="RefSeq" id="WP_339108234.1">
    <property type="nucleotide sequence ID" value="NZ_CP135443.1"/>
</dbReference>
<dbReference type="InterPro" id="IPR051907">
    <property type="entry name" value="DoxX-like_oxidoreductase"/>
</dbReference>
<feature type="transmembrane region" description="Helical" evidence="7">
    <location>
        <begin position="21"/>
        <end position="43"/>
    </location>
</feature>
<evidence type="ECO:0000256" key="4">
    <source>
        <dbReference type="ARBA" id="ARBA00022692"/>
    </source>
</evidence>
<sequence>MAHIALDNAAAPAKPDTTSRLAPLGILGLRLTTGALFVTHGLIKYFIFTPAGTAGYFQSLGLPGWVGLLTMTAEFFGGLALIFGLLPRLVSALFVPLLLGAAMAAHIANGFTFSNAGGGWEYPVMWAAVMGMMALLGDGAAALFPTHRLFRR</sequence>
<gene>
    <name evidence="8" type="ORF">RPE78_04120</name>
</gene>
<evidence type="ECO:0000256" key="5">
    <source>
        <dbReference type="ARBA" id="ARBA00022989"/>
    </source>
</evidence>
<feature type="transmembrane region" description="Helical" evidence="7">
    <location>
        <begin position="124"/>
        <end position="144"/>
    </location>
</feature>
<feature type="transmembrane region" description="Helical" evidence="7">
    <location>
        <begin position="63"/>
        <end position="86"/>
    </location>
</feature>
<evidence type="ECO:0000256" key="2">
    <source>
        <dbReference type="ARBA" id="ARBA00006679"/>
    </source>
</evidence>
<protein>
    <submittedName>
        <fullName evidence="8">DoxX family protein</fullName>
    </submittedName>
</protein>
<evidence type="ECO:0000313" key="8">
    <source>
        <dbReference type="EMBL" id="WRY34485.1"/>
    </source>
</evidence>
<feature type="transmembrane region" description="Helical" evidence="7">
    <location>
        <begin position="93"/>
        <end position="112"/>
    </location>
</feature>
<keyword evidence="4 7" id="KW-0812">Transmembrane</keyword>
<evidence type="ECO:0000256" key="3">
    <source>
        <dbReference type="ARBA" id="ARBA00022475"/>
    </source>
</evidence>
<dbReference type="EMBL" id="CP135443">
    <property type="protein sequence ID" value="WRY34485.1"/>
    <property type="molecule type" value="Genomic_DNA"/>
</dbReference>
<evidence type="ECO:0000256" key="6">
    <source>
        <dbReference type="ARBA" id="ARBA00023136"/>
    </source>
</evidence>
<dbReference type="InterPro" id="IPR032808">
    <property type="entry name" value="DoxX"/>
</dbReference>
<evidence type="ECO:0000313" key="9">
    <source>
        <dbReference type="Proteomes" id="UP001623290"/>
    </source>
</evidence>
<keyword evidence="3" id="KW-1003">Cell membrane</keyword>
<comment type="subcellular location">
    <subcellularLocation>
        <location evidence="1">Cell membrane</location>
        <topology evidence="1">Multi-pass membrane protein</topology>
    </subcellularLocation>
</comment>